<proteinExistence type="predicted"/>
<gene>
    <name evidence="1" type="ORF">DILT_LOCUS7621</name>
</gene>
<sequence length="97" mass="10915">MYALAWRKQNDSTQQALTGPFLANVFMGKIKKTSLRGTINGLAFYGRYVDDIFCLTDYNADNDALVAKFKNTPTQKKKRSLQQELYCPDVSNSVGNP</sequence>
<evidence type="ECO:0008006" key="3">
    <source>
        <dbReference type="Google" id="ProtNLM"/>
    </source>
</evidence>
<dbReference type="OrthoDB" id="6245638at2759"/>
<dbReference type="AlphaFoldDB" id="A0A3P7LEJ0"/>
<name>A0A3P7LEJ0_DIBLA</name>
<reference evidence="1 2" key="1">
    <citation type="submission" date="2018-11" db="EMBL/GenBank/DDBJ databases">
        <authorList>
            <consortium name="Pathogen Informatics"/>
        </authorList>
    </citation>
    <scope>NUCLEOTIDE SEQUENCE [LARGE SCALE GENOMIC DNA]</scope>
</reference>
<organism evidence="1 2">
    <name type="scientific">Dibothriocephalus latus</name>
    <name type="common">Fish tapeworm</name>
    <name type="synonym">Diphyllobothrium latum</name>
    <dbReference type="NCBI Taxonomy" id="60516"/>
    <lineage>
        <taxon>Eukaryota</taxon>
        <taxon>Metazoa</taxon>
        <taxon>Spiralia</taxon>
        <taxon>Lophotrochozoa</taxon>
        <taxon>Platyhelminthes</taxon>
        <taxon>Cestoda</taxon>
        <taxon>Eucestoda</taxon>
        <taxon>Diphyllobothriidea</taxon>
        <taxon>Diphyllobothriidae</taxon>
        <taxon>Dibothriocephalus</taxon>
    </lineage>
</organism>
<dbReference type="Proteomes" id="UP000281553">
    <property type="component" value="Unassembled WGS sequence"/>
</dbReference>
<keyword evidence="2" id="KW-1185">Reference proteome</keyword>
<protein>
    <recommendedName>
        <fullName evidence="3">Reverse transcriptase domain-containing protein</fullName>
    </recommendedName>
</protein>
<evidence type="ECO:0000313" key="1">
    <source>
        <dbReference type="EMBL" id="VDN11790.1"/>
    </source>
</evidence>
<accession>A0A3P7LEJ0</accession>
<dbReference type="EMBL" id="UYRU01052273">
    <property type="protein sequence ID" value="VDN11790.1"/>
    <property type="molecule type" value="Genomic_DNA"/>
</dbReference>
<evidence type="ECO:0000313" key="2">
    <source>
        <dbReference type="Proteomes" id="UP000281553"/>
    </source>
</evidence>